<keyword evidence="3" id="KW-1185">Reference proteome</keyword>
<gene>
    <name evidence="2" type="ORF">RchiOBHm_Chr1g0356361</name>
</gene>
<comment type="caution">
    <text evidence="2">The sequence shown here is derived from an EMBL/GenBank/DDBJ whole genome shotgun (WGS) entry which is preliminary data.</text>
</comment>
<dbReference type="Proteomes" id="UP000238479">
    <property type="component" value="Chromosome 1"/>
</dbReference>
<dbReference type="Gramene" id="PRQ58173">
    <property type="protein sequence ID" value="PRQ58173"/>
    <property type="gene ID" value="RchiOBHm_Chr1g0356361"/>
</dbReference>
<accession>A0A2P6SHL6</accession>
<proteinExistence type="predicted"/>
<evidence type="ECO:0000256" key="1">
    <source>
        <dbReference type="SAM" id="Coils"/>
    </source>
</evidence>
<organism evidence="2 3">
    <name type="scientific">Rosa chinensis</name>
    <name type="common">China rose</name>
    <dbReference type="NCBI Taxonomy" id="74649"/>
    <lineage>
        <taxon>Eukaryota</taxon>
        <taxon>Viridiplantae</taxon>
        <taxon>Streptophyta</taxon>
        <taxon>Embryophyta</taxon>
        <taxon>Tracheophyta</taxon>
        <taxon>Spermatophyta</taxon>
        <taxon>Magnoliopsida</taxon>
        <taxon>eudicotyledons</taxon>
        <taxon>Gunneridae</taxon>
        <taxon>Pentapetalae</taxon>
        <taxon>rosids</taxon>
        <taxon>fabids</taxon>
        <taxon>Rosales</taxon>
        <taxon>Rosaceae</taxon>
        <taxon>Rosoideae</taxon>
        <taxon>Rosoideae incertae sedis</taxon>
        <taxon>Rosa</taxon>
    </lineage>
</organism>
<sequence length="136" mass="15643">MTLRMQLLDFKKQLADLEATEQSVSEAERQVHEATKRAKQLRATFAAARESLEEKISDLEKSSEEQDQLDEELCQKRVQAHEDKLPEFERVKASFKSQQEQFANLINSLNHLALNPNRAVCSLLMDLAIGFFFPSF</sequence>
<reference evidence="2 3" key="1">
    <citation type="journal article" date="2018" name="Nat. Genet.">
        <title>The Rosa genome provides new insights in the design of modern roses.</title>
        <authorList>
            <person name="Bendahmane M."/>
        </authorList>
    </citation>
    <scope>NUCLEOTIDE SEQUENCE [LARGE SCALE GENOMIC DNA]</scope>
    <source>
        <strain evidence="3">cv. Old Blush</strain>
    </source>
</reference>
<evidence type="ECO:0000313" key="3">
    <source>
        <dbReference type="Proteomes" id="UP000238479"/>
    </source>
</evidence>
<keyword evidence="1" id="KW-0175">Coiled coil</keyword>
<dbReference type="EMBL" id="PDCK01000039">
    <property type="protein sequence ID" value="PRQ58173.1"/>
    <property type="molecule type" value="Genomic_DNA"/>
</dbReference>
<feature type="coiled-coil region" evidence="1">
    <location>
        <begin position="10"/>
        <end position="72"/>
    </location>
</feature>
<evidence type="ECO:0000313" key="2">
    <source>
        <dbReference type="EMBL" id="PRQ58173.1"/>
    </source>
</evidence>
<dbReference type="AlphaFoldDB" id="A0A2P6SHL6"/>
<name>A0A2P6SHL6_ROSCH</name>
<protein>
    <submittedName>
        <fullName evidence="2">Uncharacterized protein</fullName>
    </submittedName>
</protein>